<feature type="compositionally biased region" description="Polar residues" evidence="1">
    <location>
        <begin position="1552"/>
        <end position="1562"/>
    </location>
</feature>
<dbReference type="SUPFAM" id="SSF48371">
    <property type="entry name" value="ARM repeat"/>
    <property type="match status" value="2"/>
</dbReference>
<evidence type="ECO:0000313" key="4">
    <source>
        <dbReference type="Proteomes" id="UP001281761"/>
    </source>
</evidence>
<feature type="region of interest" description="Disordered" evidence="1">
    <location>
        <begin position="1641"/>
        <end position="1676"/>
    </location>
</feature>
<proteinExistence type="predicted"/>
<evidence type="ECO:0000259" key="2">
    <source>
        <dbReference type="Pfam" id="PF08161"/>
    </source>
</evidence>
<gene>
    <name evidence="3" type="ORF">BLNAU_7339</name>
</gene>
<dbReference type="InterPro" id="IPR052087">
    <property type="entry name" value="RRP12"/>
</dbReference>
<dbReference type="EMBL" id="JARBJD010000044">
    <property type="protein sequence ID" value="KAK2957684.1"/>
    <property type="molecule type" value="Genomic_DNA"/>
</dbReference>
<organism evidence="3 4">
    <name type="scientific">Blattamonas nauphoetae</name>
    <dbReference type="NCBI Taxonomy" id="2049346"/>
    <lineage>
        <taxon>Eukaryota</taxon>
        <taxon>Metamonada</taxon>
        <taxon>Preaxostyla</taxon>
        <taxon>Oxymonadida</taxon>
        <taxon>Blattamonas</taxon>
    </lineage>
</organism>
<sequence length="1676" mass="188075">MTQIPEMSSATVLRAVDSILIEGNIPINNATQYAALFDLYRTKLSSADTSRRDLRVILRTLARKLEELSEPTRISLLEELRQQILSEITSLSGKTLANESLQQNRRISIFYLLRTIVPFISQLSHLTNFLPNFSQSLANSTLQASLTGLSVFYSLLSGIPHDFRSRLSLSKQSLPRLTGGIPLTSQSYVFMESLSWDHQIEVILQQRALRTNKNDEIVPFPLEDSAHVKCIMMLMSLYPTIPESDQLSIAFCNTITRAALFLRYRSQIEYGKILPQLIERLVSCFKHKMESVVETAASCLCDIIRTGIPQVFIRDAVQAAERSASSGQPSHTPLHQLINHIASLLTMRHFSVLPYSLWCVEWLFYRLSGVEPESEKRFCTILLHDILITLIDISETILPADQTTIGNLHPLSRDALVHTLSIAIQCTGAENFLRILPLNIPRDGQAESTADNGRHYLLPILKDAVHHSSMAFFFAELLPLARNYSAKARQFMQASSSDSTKLVIRALSIVTKQIWALLPSFSQWLTDSISGNDDSPVEMLSPSMVDDIYQTESVASSTLGLEAYDWVSDALDLTDAFVASKRTENSSIEESSLNKDHLHEIVKPGENTASLKLSITLNKLIFHWRHMTAYAVNGFFENKPIVIGQSDNHKTIDSFGFLDFGIEVPPKLAFPPSTVTFELISVVTDSIESILSSFLPPALLLHPGAVLNNDEEDSLAEMDEQIDDNGSANETSSVTASTHARSTATQSKTRKRQKSHVFPRNHPLAIQNLQSLTASKSPASNIIHPGDSKNAANKSAKTFYPSFVLSPCEYSKSEMENLHIFHSLDEDDPIPFDDDEEEEEKPKPIIPVHWPIHRYNHSASHVVLNVISNKLCPPLLSNLLIPALEQLNFLEKRNTIGTGQSYASSIEKVKRCIQMCASLTPESKLVRFYTNTMEKLNLAMNSANLEEHVNDLLSSLQFATLFISSLPTETVKPLLVICSTLLQFSSTHLKQQMPQLESAKDNASVYQSLFRTCLQLLQTIFDSHRDIFAGSGVDDSSQTSNAENILTLLLSDSVLSFSSCLSKHKINSLVKSRAFLLTSLLPTLPLDLTLPFAQHFLKELLHLSKSSAIKTRENSHRCIAHLAARCVEIDGGVFGGSLHKLVAFLSSGISTSGNNAISSACLNSLSIVIKTNSRSFNEIFESFDEHPIESFFSLPSEFPTPLCDSSITSKLFSPDTLLKSTLEDLNPFSQLLFVVGCPPPTNRETASSFIRLLNTVISHVPHYLSFADLGLTLLKAMYTDYTQTFRSRHGIRLPLLSYTAKCLKHYGEDQIRDVVPTDEQRIIRNIKKEEKRKQKKDKQKNEEKRDKNESNSSRHQTLEDEEDTRGLVVPVGHEEGWEVGNIERNLSKHSKQRTKSKKQPLQTDVPAESEDSDVDFDFARVAEATFQTREKKSHKGMDVDSSSDDENYDMMSFNKQSLRRKEIRLATDFKVDNMTGKLIFESSDDEGEEDDATKGLPTSRQEALRLLHEKTQTRSYMHKDMFEDGMVVRKHRRHQSSDDNILDRSEPDSSTRSEPSGSQRLSPNPVLNKKPQRVTQGKIIKKQLESFGTATRSKKSGTGGDVKLKGQPDPFSYLPINPATLNKRNKVQTQQGFKNLMKNLSQKHSRTAGQSFDFRKQKESSQQAPRSQRHAKMRHE</sequence>
<feature type="region of interest" description="Disordered" evidence="1">
    <location>
        <begin position="1530"/>
        <end position="1623"/>
    </location>
</feature>
<name>A0ABQ9Y1Z0_9EUKA</name>
<protein>
    <submittedName>
        <fullName evidence="3">Ribosomal RNA-processing protein 12</fullName>
    </submittedName>
</protein>
<dbReference type="PANTHER" id="PTHR48287:SF1">
    <property type="entry name" value="ARM REPEAT SUPERFAMILY PROTEIN"/>
    <property type="match status" value="1"/>
</dbReference>
<evidence type="ECO:0000313" key="3">
    <source>
        <dbReference type="EMBL" id="KAK2957684.1"/>
    </source>
</evidence>
<dbReference type="Proteomes" id="UP001281761">
    <property type="component" value="Unassembled WGS sequence"/>
</dbReference>
<feature type="compositionally biased region" description="Basic and acidic residues" evidence="1">
    <location>
        <begin position="1339"/>
        <end position="1349"/>
    </location>
</feature>
<keyword evidence="4" id="KW-1185">Reference proteome</keyword>
<feature type="region of interest" description="Disordered" evidence="1">
    <location>
        <begin position="1325"/>
        <end position="1410"/>
    </location>
</feature>
<dbReference type="InterPro" id="IPR016024">
    <property type="entry name" value="ARM-type_fold"/>
</dbReference>
<feature type="region of interest" description="Disordered" evidence="1">
    <location>
        <begin position="722"/>
        <end position="762"/>
    </location>
</feature>
<dbReference type="PANTHER" id="PTHR48287">
    <property type="entry name" value="ARM REPEAT SUPERFAMILY PROTEIN"/>
    <property type="match status" value="1"/>
</dbReference>
<dbReference type="InterPro" id="IPR012978">
    <property type="entry name" value="HEAT_RRP12"/>
</dbReference>
<feature type="region of interest" description="Disordered" evidence="1">
    <location>
        <begin position="1480"/>
        <end position="1501"/>
    </location>
</feature>
<feature type="compositionally biased region" description="Acidic residues" evidence="1">
    <location>
        <begin position="1482"/>
        <end position="1491"/>
    </location>
</feature>
<feature type="domain" description="RRP12 HEAT" evidence="2">
    <location>
        <begin position="290"/>
        <end position="529"/>
    </location>
</feature>
<accession>A0ABQ9Y1Z0</accession>
<dbReference type="Pfam" id="PF08161">
    <property type="entry name" value="RRP12_HEAT"/>
    <property type="match status" value="1"/>
</dbReference>
<feature type="compositionally biased region" description="Polar residues" evidence="1">
    <location>
        <begin position="724"/>
        <end position="747"/>
    </location>
</feature>
<feature type="compositionally biased region" description="Basic residues" evidence="1">
    <location>
        <begin position="1387"/>
        <end position="1398"/>
    </location>
</feature>
<evidence type="ECO:0000256" key="1">
    <source>
        <dbReference type="SAM" id="MobiDB-lite"/>
    </source>
</evidence>
<comment type="caution">
    <text evidence="3">The sequence shown here is derived from an EMBL/GenBank/DDBJ whole genome shotgun (WGS) entry which is preliminary data.</text>
</comment>
<feature type="compositionally biased region" description="Basic and acidic residues" evidence="1">
    <location>
        <begin position="1535"/>
        <end position="1551"/>
    </location>
</feature>
<feature type="compositionally biased region" description="Basic residues" evidence="1">
    <location>
        <begin position="1667"/>
        <end position="1676"/>
    </location>
</feature>
<reference evidence="3 4" key="1">
    <citation type="journal article" date="2022" name="bioRxiv">
        <title>Genomics of Preaxostyla Flagellates Illuminates Evolutionary Transitions and the Path Towards Mitochondrial Loss.</title>
        <authorList>
            <person name="Novak L.V.F."/>
            <person name="Treitli S.C."/>
            <person name="Pyrih J."/>
            <person name="Halakuc P."/>
            <person name="Pipaliya S.V."/>
            <person name="Vacek V."/>
            <person name="Brzon O."/>
            <person name="Soukal P."/>
            <person name="Eme L."/>
            <person name="Dacks J.B."/>
            <person name="Karnkowska A."/>
            <person name="Elias M."/>
            <person name="Hampl V."/>
        </authorList>
    </citation>
    <scope>NUCLEOTIDE SEQUENCE [LARGE SCALE GENOMIC DNA]</scope>
    <source>
        <strain evidence="3">NAU3</strain>
        <tissue evidence="3">Gut</tissue>
    </source>
</reference>
<feature type="compositionally biased region" description="Basic residues" evidence="1">
    <location>
        <begin position="748"/>
        <end position="759"/>
    </location>
</feature>